<dbReference type="GO" id="GO:0006955">
    <property type="term" value="P:immune response"/>
    <property type="evidence" value="ECO:0007669"/>
    <property type="project" value="InterPro"/>
</dbReference>
<evidence type="ECO:0000256" key="3">
    <source>
        <dbReference type="ARBA" id="ARBA00023157"/>
    </source>
</evidence>
<dbReference type="AlphaFoldDB" id="A0A6I8RUV1"/>
<dbReference type="FunCoup" id="A0A6I8RUV1">
    <property type="interactions" value="760"/>
</dbReference>
<evidence type="ECO:0000256" key="1">
    <source>
        <dbReference type="ARBA" id="ARBA00010868"/>
    </source>
</evidence>
<dbReference type="Gene3D" id="2.40.50.40">
    <property type="match status" value="1"/>
</dbReference>
<sequence length="85" mass="9867">MGLCCNITLLFYFPGVMYDCCYTYTRKQLPLKIIKGFTIQNSFEVCDIDAVIFITRKFRVCANPKEQWVINATDAIRYVQAVLLL</sequence>
<reference evidence="6" key="1">
    <citation type="journal article" date="2010" name="Science">
        <title>The genome of the Western clawed frog Xenopus tropicalis.</title>
        <authorList>
            <person name="Hellsten U."/>
            <person name="Harland R.M."/>
            <person name="Gilchrist M.J."/>
            <person name="Hendrix D."/>
            <person name="Jurka J."/>
            <person name="Kapitonov V."/>
            <person name="Ovcharenko I."/>
            <person name="Putnam N.H."/>
            <person name="Shu S."/>
            <person name="Taher L."/>
            <person name="Blitz I.L."/>
            <person name="Blumberg B."/>
            <person name="Dichmann D.S."/>
            <person name="Dubchak I."/>
            <person name="Amaya E."/>
            <person name="Detter J.C."/>
            <person name="Fletcher R."/>
            <person name="Gerhard D.S."/>
            <person name="Goodstein D."/>
            <person name="Graves T."/>
            <person name="Grigoriev I.V."/>
            <person name="Grimwood J."/>
            <person name="Kawashima T."/>
            <person name="Lindquist E."/>
            <person name="Lucas S.M."/>
            <person name="Mead P.E."/>
            <person name="Mitros T."/>
            <person name="Ogino H."/>
            <person name="Ohta Y."/>
            <person name="Poliakov A.V."/>
            <person name="Pollet N."/>
            <person name="Robert J."/>
            <person name="Salamov A."/>
            <person name="Sater A.K."/>
            <person name="Schmutz J."/>
            <person name="Terry A."/>
            <person name="Vize P.D."/>
            <person name="Warren W.C."/>
            <person name="Wells D."/>
            <person name="Wills A."/>
            <person name="Wilson R.K."/>
            <person name="Zimmerman L.B."/>
            <person name="Zorn A.M."/>
            <person name="Grainger R."/>
            <person name="Grammer T."/>
            <person name="Khokha M.K."/>
            <person name="Richardson P.M."/>
            <person name="Rokhsar D.S."/>
        </authorList>
    </citation>
    <scope>NUCLEOTIDE SEQUENCE [LARGE SCALE GENOMIC DNA]</scope>
    <source>
        <strain evidence="6">Nigerian</strain>
    </source>
</reference>
<dbReference type="Pfam" id="PF00048">
    <property type="entry name" value="IL8"/>
    <property type="match status" value="1"/>
</dbReference>
<keyword evidence="2 4" id="KW-0202">Cytokine</keyword>
<organism evidence="6">
    <name type="scientific">Xenopus tropicalis</name>
    <name type="common">Western clawed frog</name>
    <name type="synonym">Silurana tropicalis</name>
    <dbReference type="NCBI Taxonomy" id="8364"/>
    <lineage>
        <taxon>Eukaryota</taxon>
        <taxon>Metazoa</taxon>
        <taxon>Chordata</taxon>
        <taxon>Craniata</taxon>
        <taxon>Vertebrata</taxon>
        <taxon>Euteleostomi</taxon>
        <taxon>Amphibia</taxon>
        <taxon>Batrachia</taxon>
        <taxon>Anura</taxon>
        <taxon>Pipoidea</taxon>
        <taxon>Pipidae</taxon>
        <taxon>Xenopodinae</taxon>
        <taxon>Xenopus</taxon>
        <taxon>Silurana</taxon>
    </lineage>
</organism>
<dbReference type="Ensembl" id="ENSXETT00000085334">
    <property type="protein sequence ID" value="ENSXETP00000084330"/>
    <property type="gene ID" value="ENSXETG00000040587"/>
</dbReference>
<feature type="signal peptide" evidence="4">
    <location>
        <begin position="1"/>
        <end position="18"/>
    </location>
</feature>
<keyword evidence="4" id="KW-0145">Chemotaxis</keyword>
<evidence type="ECO:0000256" key="2">
    <source>
        <dbReference type="ARBA" id="ARBA00022514"/>
    </source>
</evidence>
<dbReference type="GO" id="GO:0005615">
    <property type="term" value="C:extracellular space"/>
    <property type="evidence" value="ECO:0007669"/>
    <property type="project" value="UniProtKB-KW"/>
</dbReference>
<proteinExistence type="inferred from homology"/>
<evidence type="ECO:0000259" key="5">
    <source>
        <dbReference type="SMART" id="SM00199"/>
    </source>
</evidence>
<dbReference type="PANTHER" id="PTHR12015">
    <property type="entry name" value="SMALL INDUCIBLE CYTOKINE A"/>
    <property type="match status" value="1"/>
</dbReference>
<reference evidence="6" key="2">
    <citation type="submission" date="2020-05" db="UniProtKB">
        <authorList>
            <consortium name="Ensembl"/>
        </authorList>
    </citation>
    <scope>IDENTIFICATION</scope>
</reference>
<keyword evidence="3" id="KW-1015">Disulfide bond</keyword>
<dbReference type="InParanoid" id="A0A6I8RUV1"/>
<dbReference type="InterPro" id="IPR036048">
    <property type="entry name" value="Interleukin_8-like_sf"/>
</dbReference>
<keyword evidence="4" id="KW-0732">Signal</keyword>
<dbReference type="SUPFAM" id="SSF54117">
    <property type="entry name" value="Interleukin 8-like chemokines"/>
    <property type="match status" value="1"/>
</dbReference>
<feature type="domain" description="Chemokine interleukin-8-like" evidence="5">
    <location>
        <begin position="17"/>
        <end position="79"/>
    </location>
</feature>
<dbReference type="GO" id="GO:0008009">
    <property type="term" value="F:chemokine activity"/>
    <property type="evidence" value="ECO:0007669"/>
    <property type="project" value="InterPro"/>
</dbReference>
<dbReference type="InterPro" id="IPR001811">
    <property type="entry name" value="Chemokine_IL8-like_dom"/>
</dbReference>
<evidence type="ECO:0000313" key="6">
    <source>
        <dbReference type="Ensembl" id="ENSXETP00000084330"/>
    </source>
</evidence>
<accession>A0A6I8RUV1</accession>
<dbReference type="PANTHER" id="PTHR12015:SF108">
    <property type="entry name" value="C-C MOTIF CHEMOKINE 20"/>
    <property type="match status" value="1"/>
</dbReference>
<dbReference type="InterPro" id="IPR039809">
    <property type="entry name" value="Chemokine_b/g/d"/>
</dbReference>
<comment type="subcellular location">
    <subcellularLocation>
        <location evidence="4">Secreted</location>
    </subcellularLocation>
</comment>
<protein>
    <recommendedName>
        <fullName evidence="4">C-C motif chemokine</fullName>
    </recommendedName>
</protein>
<dbReference type="SMART" id="SM00199">
    <property type="entry name" value="SCY"/>
    <property type="match status" value="1"/>
</dbReference>
<dbReference type="InterPro" id="IPR000827">
    <property type="entry name" value="Chemokine_CC_CS"/>
</dbReference>
<dbReference type="Bgee" id="ENSXETG00000040587">
    <property type="expression patterns" value="Expressed in mesonephros and 2 other cell types or tissues"/>
</dbReference>
<feature type="chain" id="PRO_5026377066" description="C-C motif chemokine" evidence="4">
    <location>
        <begin position="19"/>
        <end position="85"/>
    </location>
</feature>
<dbReference type="GeneTree" id="ENSGT01150000289506"/>
<keyword evidence="4" id="KW-0964">Secreted</keyword>
<comment type="similarity">
    <text evidence="1 4">Belongs to the intercrine beta (chemokine CC) family.</text>
</comment>
<name>A0A6I8RUV1_XENTR</name>
<dbReference type="PROSITE" id="PS00472">
    <property type="entry name" value="SMALL_CYTOKINES_CC"/>
    <property type="match status" value="1"/>
</dbReference>
<evidence type="ECO:0000256" key="4">
    <source>
        <dbReference type="RuleBase" id="RU361150"/>
    </source>
</evidence>